<evidence type="ECO:0000313" key="3">
    <source>
        <dbReference type="EMBL" id="RFF31103.1"/>
    </source>
</evidence>
<dbReference type="PANTHER" id="PTHR34220">
    <property type="entry name" value="SENSOR HISTIDINE KINASE YPDA"/>
    <property type="match status" value="1"/>
</dbReference>
<keyword evidence="3" id="KW-0418">Kinase</keyword>
<dbReference type="PANTHER" id="PTHR34220:SF7">
    <property type="entry name" value="SENSOR HISTIDINE KINASE YPDA"/>
    <property type="match status" value="1"/>
</dbReference>
<gene>
    <name evidence="3" type="ORF">DZC52_05825</name>
</gene>
<keyword evidence="3" id="KW-0808">Transferase</keyword>
<name>A0A3E1KAD5_9GAMM</name>
<dbReference type="Gene3D" id="3.30.565.10">
    <property type="entry name" value="Histidine kinase-like ATPase, C-terminal domain"/>
    <property type="match status" value="1"/>
</dbReference>
<organism evidence="3 4">
    <name type="scientific">Wenzhouxiangella sediminis</name>
    <dbReference type="NCBI Taxonomy" id="1792836"/>
    <lineage>
        <taxon>Bacteria</taxon>
        <taxon>Pseudomonadati</taxon>
        <taxon>Pseudomonadota</taxon>
        <taxon>Gammaproteobacteria</taxon>
        <taxon>Chromatiales</taxon>
        <taxon>Wenzhouxiangellaceae</taxon>
        <taxon>Wenzhouxiangella</taxon>
    </lineage>
</organism>
<accession>A0A3E1KAD5</accession>
<dbReference type="Proteomes" id="UP000260351">
    <property type="component" value="Unassembled WGS sequence"/>
</dbReference>
<evidence type="ECO:0000259" key="2">
    <source>
        <dbReference type="Pfam" id="PF06580"/>
    </source>
</evidence>
<dbReference type="Pfam" id="PF06580">
    <property type="entry name" value="His_kinase"/>
    <property type="match status" value="1"/>
</dbReference>
<feature type="transmembrane region" description="Helical" evidence="1">
    <location>
        <begin position="12"/>
        <end position="33"/>
    </location>
</feature>
<proteinExistence type="predicted"/>
<comment type="caution">
    <text evidence="3">The sequence shown here is derived from an EMBL/GenBank/DDBJ whole genome shotgun (WGS) entry which is preliminary data.</text>
</comment>
<dbReference type="GO" id="GO:0016020">
    <property type="term" value="C:membrane"/>
    <property type="evidence" value="ECO:0007669"/>
    <property type="project" value="InterPro"/>
</dbReference>
<evidence type="ECO:0000256" key="1">
    <source>
        <dbReference type="SAM" id="Phobius"/>
    </source>
</evidence>
<dbReference type="InterPro" id="IPR036890">
    <property type="entry name" value="HATPase_C_sf"/>
</dbReference>
<feature type="transmembrane region" description="Helical" evidence="1">
    <location>
        <begin position="75"/>
        <end position="96"/>
    </location>
</feature>
<dbReference type="AlphaFoldDB" id="A0A3E1KAD5"/>
<dbReference type="OrthoDB" id="2514702at2"/>
<dbReference type="GO" id="GO:0000155">
    <property type="term" value="F:phosphorelay sensor kinase activity"/>
    <property type="evidence" value="ECO:0007669"/>
    <property type="project" value="InterPro"/>
</dbReference>
<evidence type="ECO:0000313" key="4">
    <source>
        <dbReference type="Proteomes" id="UP000260351"/>
    </source>
</evidence>
<keyword evidence="1" id="KW-0812">Transmembrane</keyword>
<dbReference type="RefSeq" id="WP_116650182.1">
    <property type="nucleotide sequence ID" value="NZ_QUZK01000023.1"/>
</dbReference>
<keyword evidence="1" id="KW-0472">Membrane</keyword>
<keyword evidence="1" id="KW-1133">Transmembrane helix</keyword>
<reference evidence="3 4" key="1">
    <citation type="submission" date="2018-08" db="EMBL/GenBank/DDBJ databases">
        <title>Wenzhouxiangella salilacus sp. nov., a novel bacterium isolated from a saline lake in Xinjiang Province, China.</title>
        <authorList>
            <person name="Han S."/>
        </authorList>
    </citation>
    <scope>NUCLEOTIDE SEQUENCE [LARGE SCALE GENOMIC DNA]</scope>
    <source>
        <strain evidence="3 4">XDB06</strain>
    </source>
</reference>
<keyword evidence="4" id="KW-1185">Reference proteome</keyword>
<dbReference type="InterPro" id="IPR050640">
    <property type="entry name" value="Bact_2-comp_sensor_kinase"/>
</dbReference>
<protein>
    <submittedName>
        <fullName evidence="3">Sensor histidine kinase</fullName>
    </submittedName>
</protein>
<sequence>MPADLPDLCTPSSILLLVLVGTVVALIFALAGTANPESFWLNFGLSMLFVQWVVLVSAALICGFRRFLADRAGRIMGWALFLVIPVVSLLASFIVVNFLPLGDARGGFWFVLRNVLVSLLASMALVRYLVLQQRWKQQVAAEARARLDALQASIRPHFLFNSLNTIASLVHDKPDEAEQATLDLSDLLRTGLRSGATQSLGEELELVRGYLRLEALRLGERLQVDWRLSDDLPLSQELPALLIQPLVENAVVHGIARLPEGGRLSIRGERASRNRLRFEVVNPLPADSARPAESNRMALDNIRQRLALAYEEGARLKTRREAGCFRVELTVPA</sequence>
<dbReference type="EMBL" id="QUZK01000023">
    <property type="protein sequence ID" value="RFF31103.1"/>
    <property type="molecule type" value="Genomic_DNA"/>
</dbReference>
<feature type="domain" description="Signal transduction histidine kinase internal region" evidence="2">
    <location>
        <begin position="145"/>
        <end position="222"/>
    </location>
</feature>
<dbReference type="InterPro" id="IPR010559">
    <property type="entry name" value="Sig_transdc_His_kin_internal"/>
</dbReference>
<feature type="transmembrane region" description="Helical" evidence="1">
    <location>
        <begin position="108"/>
        <end position="130"/>
    </location>
</feature>
<feature type="transmembrane region" description="Helical" evidence="1">
    <location>
        <begin position="39"/>
        <end position="63"/>
    </location>
</feature>